<keyword evidence="2" id="KW-0732">Signal</keyword>
<dbReference type="KEGG" id="crb:17894304"/>
<evidence type="ECO:0000256" key="1">
    <source>
        <dbReference type="SAM" id="MobiDB-lite"/>
    </source>
</evidence>
<dbReference type="Proteomes" id="UP000029121">
    <property type="component" value="Unassembled WGS sequence"/>
</dbReference>
<proteinExistence type="predicted"/>
<dbReference type="OrthoDB" id="1113554at2759"/>
<evidence type="ECO:0000313" key="3">
    <source>
        <dbReference type="EMBL" id="EOA35935.1"/>
    </source>
</evidence>
<evidence type="ECO:0000313" key="4">
    <source>
        <dbReference type="Proteomes" id="UP000029121"/>
    </source>
</evidence>
<feature type="chain" id="PRO_5004352945" evidence="2">
    <location>
        <begin position="29"/>
        <end position="104"/>
    </location>
</feature>
<reference evidence="4" key="1">
    <citation type="journal article" date="2013" name="Nat. Genet.">
        <title>The Capsella rubella genome and the genomic consequences of rapid mating system evolution.</title>
        <authorList>
            <person name="Slotte T."/>
            <person name="Hazzouri K.M."/>
            <person name="Agren J.A."/>
            <person name="Koenig D."/>
            <person name="Maumus F."/>
            <person name="Guo Y.L."/>
            <person name="Steige K."/>
            <person name="Platts A.E."/>
            <person name="Escobar J.S."/>
            <person name="Newman L.K."/>
            <person name="Wang W."/>
            <person name="Mandakova T."/>
            <person name="Vello E."/>
            <person name="Smith L.M."/>
            <person name="Henz S.R."/>
            <person name="Steffen J."/>
            <person name="Takuno S."/>
            <person name="Brandvain Y."/>
            <person name="Coop G."/>
            <person name="Andolfatto P."/>
            <person name="Hu T.T."/>
            <person name="Blanchette M."/>
            <person name="Clark R.M."/>
            <person name="Quesneville H."/>
            <person name="Nordborg M."/>
            <person name="Gaut B.S."/>
            <person name="Lysak M.A."/>
            <person name="Jenkins J."/>
            <person name="Grimwood J."/>
            <person name="Chapman J."/>
            <person name="Prochnik S."/>
            <person name="Shu S."/>
            <person name="Rokhsar D."/>
            <person name="Schmutz J."/>
            <person name="Weigel D."/>
            <person name="Wright S.I."/>
        </authorList>
    </citation>
    <scope>NUCLEOTIDE SEQUENCE [LARGE SCALE GENOMIC DNA]</scope>
    <source>
        <strain evidence="4">cv. Monte Gargano</strain>
    </source>
</reference>
<name>R0ICN7_9BRAS</name>
<organism evidence="3 4">
    <name type="scientific">Capsella rubella</name>
    <dbReference type="NCBI Taxonomy" id="81985"/>
    <lineage>
        <taxon>Eukaryota</taxon>
        <taxon>Viridiplantae</taxon>
        <taxon>Streptophyta</taxon>
        <taxon>Embryophyta</taxon>
        <taxon>Tracheophyta</taxon>
        <taxon>Spermatophyta</taxon>
        <taxon>Magnoliopsida</taxon>
        <taxon>eudicotyledons</taxon>
        <taxon>Gunneridae</taxon>
        <taxon>Pentapetalae</taxon>
        <taxon>rosids</taxon>
        <taxon>malvids</taxon>
        <taxon>Brassicales</taxon>
        <taxon>Brassicaceae</taxon>
        <taxon>Camelineae</taxon>
        <taxon>Capsella</taxon>
    </lineage>
</organism>
<evidence type="ECO:0000256" key="2">
    <source>
        <dbReference type="SAM" id="SignalP"/>
    </source>
</evidence>
<feature type="signal peptide" evidence="2">
    <location>
        <begin position="1"/>
        <end position="28"/>
    </location>
</feature>
<dbReference type="AlphaFoldDB" id="R0ICN7"/>
<feature type="region of interest" description="Disordered" evidence="1">
    <location>
        <begin position="49"/>
        <end position="78"/>
    </location>
</feature>
<keyword evidence="4" id="KW-1185">Reference proteome</keyword>
<dbReference type="EMBL" id="KB870806">
    <property type="protein sequence ID" value="EOA35935.1"/>
    <property type="molecule type" value="Genomic_DNA"/>
</dbReference>
<protein>
    <submittedName>
        <fullName evidence="3">Uncharacterized protein</fullName>
    </submittedName>
</protein>
<gene>
    <name evidence="3" type="ORF">CARUB_v10021193mg</name>
</gene>
<accession>R0ICN7</accession>
<sequence>MAASLVSSIIFFLLCTILSLLVDGNVFAAQIEHPNLEETMTMRRNLEGNGARSSKIHFGGSRSRKAGGKTANVPVQNQPQQVTAHAITGYVYATNSSSKWQPRG</sequence>